<evidence type="ECO:0000313" key="2">
    <source>
        <dbReference type="EMBL" id="TLP66462.1"/>
    </source>
</evidence>
<comment type="caution">
    <text evidence="2">The sequence shown here is derived from an EMBL/GenBank/DDBJ whole genome shotgun (WGS) entry which is preliminary data.</text>
</comment>
<dbReference type="AlphaFoldDB" id="A0A5R8ZKZ6"/>
<dbReference type="OrthoDB" id="7010539at2"/>
<proteinExistence type="predicted"/>
<evidence type="ECO:0000313" key="3">
    <source>
        <dbReference type="Proteomes" id="UP000309033"/>
    </source>
</evidence>
<keyword evidence="3" id="KW-1185">Reference proteome</keyword>
<evidence type="ECO:0000259" key="1">
    <source>
        <dbReference type="Pfam" id="PF16289"/>
    </source>
</evidence>
<feature type="domain" description="DUF4935" evidence="1">
    <location>
        <begin position="12"/>
        <end position="170"/>
    </location>
</feature>
<dbReference type="InterPro" id="IPR032557">
    <property type="entry name" value="DUF4935"/>
</dbReference>
<accession>A0A5R8ZKZ6</accession>
<reference evidence="2" key="1">
    <citation type="submission" date="2019-05" db="EMBL/GenBank/DDBJ databases">
        <title>Isolation, diversity and antifungal activity of Actinobacteria from wheat.</title>
        <authorList>
            <person name="Yu B."/>
        </authorList>
    </citation>
    <scope>NUCLEOTIDE SEQUENCE [LARGE SCALE GENOMIC DNA]</scope>
    <source>
        <strain evidence="2">NEAU-HEGS1-5</strain>
    </source>
</reference>
<gene>
    <name evidence="2" type="ORF">FED44_03050</name>
</gene>
<organism evidence="2 3">
    <name type="scientific">Microbispora triticiradicis</name>
    <dbReference type="NCBI Taxonomy" id="2200763"/>
    <lineage>
        <taxon>Bacteria</taxon>
        <taxon>Bacillati</taxon>
        <taxon>Actinomycetota</taxon>
        <taxon>Actinomycetes</taxon>
        <taxon>Streptosporangiales</taxon>
        <taxon>Streptosporangiaceae</taxon>
        <taxon>Microbispora</taxon>
    </lineage>
</organism>
<name>A0A5R8ZKZ6_9ACTN</name>
<dbReference type="Pfam" id="PF16289">
    <property type="entry name" value="PIN_12"/>
    <property type="match status" value="1"/>
</dbReference>
<dbReference type="Proteomes" id="UP000309033">
    <property type="component" value="Unassembled WGS sequence"/>
</dbReference>
<sequence length="342" mass="37311">MNPQPESVATCIVIDTNEWIRLKWLGSPIGLTFISALRQNSAAVLAIPEVLELELDKHRAEAAASLLDKLIASTTEIGTVAGNSTAAGIVTLTAEDIEVAIRRRQTSLKGQIIYPPMEMGEVKRALVRVNAETPPNGPKNQQMKDSLLWEACITLADRYKVLFVTGDNGFYKDRQPKKGLAANLAAETSVTVGRLLVFETLEEAMRSFAPASSVPVDSSEVAGIDFEGLVAKQAQEALERSEIITILGRVKFRGVVPSYFKTETPHAFAVSFSAFFYADRDANSVLSGEVVVKGESRLDTRTGTIEPISLKGIYLRTRSMFGDAWVEADDVLEKADSFIRAN</sequence>
<protein>
    <recommendedName>
        <fullName evidence="1">DUF4935 domain-containing protein</fullName>
    </recommendedName>
</protein>
<dbReference type="EMBL" id="VANP01000001">
    <property type="protein sequence ID" value="TLP66462.1"/>
    <property type="molecule type" value="Genomic_DNA"/>
</dbReference>